<evidence type="ECO:0000313" key="2">
    <source>
        <dbReference type="Proteomes" id="UP000070319"/>
    </source>
</evidence>
<protein>
    <submittedName>
        <fullName evidence="1">Uncharacterized protein</fullName>
    </submittedName>
</protein>
<dbReference type="AlphaFoldDB" id="A0A139LJK4"/>
<proteinExistence type="predicted"/>
<name>A0A139LJK4_9BACE</name>
<dbReference type="EMBL" id="LTDF01000073">
    <property type="protein sequence ID" value="KXT51618.1"/>
    <property type="molecule type" value="Genomic_DNA"/>
</dbReference>
<dbReference type="Proteomes" id="UP000070319">
    <property type="component" value="Unassembled WGS sequence"/>
</dbReference>
<sequence length="80" mass="9241">MTITKIGRKEDLEEESYFRKLSLCYRFPPDVTSCFAEVTLKRKMPVTGYIPEEDIVICCVNLLAGFVSFRKRKEGNQLTS</sequence>
<accession>A0A139LJK4</accession>
<dbReference type="PATRIC" id="fig|329854.7.peg.1905"/>
<comment type="caution">
    <text evidence="1">The sequence shown here is derived from an EMBL/GenBank/DDBJ whole genome shotgun (WGS) entry which is preliminary data.</text>
</comment>
<gene>
    <name evidence="1" type="ORF">HMPREF2531_01871</name>
</gene>
<evidence type="ECO:0000313" key="1">
    <source>
        <dbReference type="EMBL" id="KXT51618.1"/>
    </source>
</evidence>
<organism evidence="1">
    <name type="scientific">Bacteroides intestinalis</name>
    <dbReference type="NCBI Taxonomy" id="329854"/>
    <lineage>
        <taxon>Bacteria</taxon>
        <taxon>Pseudomonadati</taxon>
        <taxon>Bacteroidota</taxon>
        <taxon>Bacteroidia</taxon>
        <taxon>Bacteroidales</taxon>
        <taxon>Bacteroidaceae</taxon>
        <taxon>Bacteroides</taxon>
    </lineage>
</organism>
<reference evidence="1 2" key="1">
    <citation type="submission" date="2016-02" db="EMBL/GenBank/DDBJ databases">
        <authorList>
            <person name="Wen L."/>
            <person name="He K."/>
            <person name="Yang H."/>
        </authorList>
    </citation>
    <scope>NUCLEOTIDE SEQUENCE [LARGE SCALE GENOMIC DNA]</scope>
    <source>
        <strain evidence="1 2">KLE1704</strain>
    </source>
</reference>